<evidence type="ECO:0000313" key="3">
    <source>
        <dbReference type="Proteomes" id="UP000837801"/>
    </source>
</evidence>
<organism evidence="2 3">
    <name type="scientific">[Candida] railenensis</name>
    <dbReference type="NCBI Taxonomy" id="45579"/>
    <lineage>
        <taxon>Eukaryota</taxon>
        <taxon>Fungi</taxon>
        <taxon>Dikarya</taxon>
        <taxon>Ascomycota</taxon>
        <taxon>Saccharomycotina</taxon>
        <taxon>Pichiomycetes</taxon>
        <taxon>Debaryomycetaceae</taxon>
        <taxon>Kurtzmaniella</taxon>
    </lineage>
</organism>
<comment type="caution">
    <text evidence="2">The sequence shown here is derived from an EMBL/GenBank/DDBJ whole genome shotgun (WGS) entry which is preliminary data.</text>
</comment>
<name>A0A9P0QT61_9ASCO</name>
<dbReference type="EMBL" id="CAKXYY010000014">
    <property type="protein sequence ID" value="CAH2354123.1"/>
    <property type="molecule type" value="Genomic_DNA"/>
</dbReference>
<dbReference type="Proteomes" id="UP000837801">
    <property type="component" value="Unassembled WGS sequence"/>
</dbReference>
<evidence type="ECO:0000313" key="2">
    <source>
        <dbReference type="EMBL" id="CAH2354123.1"/>
    </source>
</evidence>
<sequence length="143" mass="16449">MYSWIRLNELNQHKEIQTFMTLSSYRVSAQGCRKRFSFLIQIGSKRADRAFSSPVQERIATGHMGISPFLCRGSRPYTHGNVYLASQRLFSFPILMPRLEVSDRAQENYSKINSGPLIDSGSGRELKRINKSQKKMVKKGFQQ</sequence>
<dbReference type="AlphaFoldDB" id="A0A9P0QT61"/>
<feature type="region of interest" description="Disordered" evidence="1">
    <location>
        <begin position="123"/>
        <end position="143"/>
    </location>
</feature>
<gene>
    <name evidence="2" type="ORF">CLIB1423_14S02630</name>
</gene>
<protein>
    <submittedName>
        <fullName evidence="2">Uncharacterized protein</fullName>
    </submittedName>
</protein>
<feature type="compositionally biased region" description="Basic residues" evidence="1">
    <location>
        <begin position="129"/>
        <end position="143"/>
    </location>
</feature>
<proteinExistence type="predicted"/>
<keyword evidence="3" id="KW-1185">Reference proteome</keyword>
<reference evidence="2" key="1">
    <citation type="submission" date="2022-03" db="EMBL/GenBank/DDBJ databases">
        <authorList>
            <person name="Legras J.-L."/>
            <person name="Devillers H."/>
            <person name="Grondin C."/>
        </authorList>
    </citation>
    <scope>NUCLEOTIDE SEQUENCE</scope>
    <source>
        <strain evidence="2">CLIB 1423</strain>
    </source>
</reference>
<accession>A0A9P0QT61</accession>
<evidence type="ECO:0000256" key="1">
    <source>
        <dbReference type="SAM" id="MobiDB-lite"/>
    </source>
</evidence>